<evidence type="ECO:0000313" key="3">
    <source>
        <dbReference type="Proteomes" id="UP001159427"/>
    </source>
</evidence>
<protein>
    <recommendedName>
        <fullName evidence="1">folate gamma-glutamyl hydrolase</fullName>
        <ecNumber evidence="1">3.4.19.9</ecNumber>
    </recommendedName>
</protein>
<dbReference type="PANTHER" id="PTHR11315:SF0">
    <property type="entry name" value="FOLATE GAMMA-GLUTAMYL HYDROLASE"/>
    <property type="match status" value="1"/>
</dbReference>
<dbReference type="EMBL" id="CALNXI010000178">
    <property type="protein sequence ID" value="CAH3021349.1"/>
    <property type="molecule type" value="Genomic_DNA"/>
</dbReference>
<organism evidence="2 3">
    <name type="scientific">Porites evermanni</name>
    <dbReference type="NCBI Taxonomy" id="104178"/>
    <lineage>
        <taxon>Eukaryota</taxon>
        <taxon>Metazoa</taxon>
        <taxon>Cnidaria</taxon>
        <taxon>Anthozoa</taxon>
        <taxon>Hexacorallia</taxon>
        <taxon>Scleractinia</taxon>
        <taxon>Fungiina</taxon>
        <taxon>Poritidae</taxon>
        <taxon>Porites</taxon>
    </lineage>
</organism>
<name>A0ABN8LVN6_9CNID</name>
<dbReference type="Gene3D" id="3.40.50.880">
    <property type="match status" value="1"/>
</dbReference>
<dbReference type="InterPro" id="IPR015527">
    <property type="entry name" value="Pept_C26_g-glut_hydrolase"/>
</dbReference>
<dbReference type="Proteomes" id="UP001159427">
    <property type="component" value="Unassembled WGS sequence"/>
</dbReference>
<dbReference type="InterPro" id="IPR029062">
    <property type="entry name" value="Class_I_gatase-like"/>
</dbReference>
<comment type="caution">
    <text evidence="2">The sequence shown here is derived from an EMBL/GenBank/DDBJ whole genome shotgun (WGS) entry which is preliminary data.</text>
</comment>
<feature type="active site" description="Nucleophile" evidence="1">
    <location>
        <position position="56"/>
    </location>
</feature>
<comment type="catalytic activity">
    <reaction evidence="1">
        <text>(6S)-5,6,7,8-tetrahydrofolyl-(gamma-L-Glu)(n) + (n-1) H2O = (6S)-5,6,7,8-tetrahydrofolate + (n-1) L-glutamate</text>
        <dbReference type="Rhea" id="RHEA:56784"/>
        <dbReference type="Rhea" id="RHEA-COMP:14738"/>
        <dbReference type="ChEBI" id="CHEBI:15377"/>
        <dbReference type="ChEBI" id="CHEBI:29985"/>
        <dbReference type="ChEBI" id="CHEBI:57453"/>
        <dbReference type="ChEBI" id="CHEBI:141005"/>
        <dbReference type="EC" id="3.4.19.9"/>
    </reaction>
</comment>
<dbReference type="EC" id="3.4.19.9" evidence="1"/>
<evidence type="ECO:0000256" key="1">
    <source>
        <dbReference type="PROSITE-ProRule" id="PRU00607"/>
    </source>
</evidence>
<dbReference type="SUPFAM" id="SSF52317">
    <property type="entry name" value="Class I glutamine amidotransferase-like"/>
    <property type="match status" value="1"/>
</dbReference>
<dbReference type="PROSITE" id="PS51275">
    <property type="entry name" value="PEPTIDASE_C26_GGH"/>
    <property type="match status" value="1"/>
</dbReference>
<proteinExistence type="predicted"/>
<evidence type="ECO:0000313" key="2">
    <source>
        <dbReference type="EMBL" id="CAH3021349.1"/>
    </source>
</evidence>
<keyword evidence="3" id="KW-1185">Reference proteome</keyword>
<accession>A0ABN8LVN6</accession>
<keyword evidence="1" id="KW-0378">Hydrolase</keyword>
<dbReference type="PANTHER" id="PTHR11315">
    <property type="entry name" value="PROTEASE FAMILY C26 GAMMA-GLUTAMYL HYDROLASE"/>
    <property type="match status" value="1"/>
</dbReference>
<sequence length="250" mass="29016">MEEVERMFHSLNGVILPGGHVKLNQSGYTTVGKKLLDLATKAYDQTGEVFPIWAECLGLELLALLIGERDVSKGQYDESLFSLTDARNISLRLELPSDYKSTKLLGSAPDYIINFITQQDINYNNHFRGITPETFNKDEKLKNFFQIVSINKDREGKPFISTMEARKYPFYLFQWHPAKPQFEWSRVKDIKHTQEAILAGQYWANFFVNQARLSSHQFPSIKEEKAALMYNYNPVYTGNLITMLQCYFWK</sequence>
<feature type="active site" evidence="1">
    <location>
        <position position="176"/>
    </location>
</feature>
<gene>
    <name evidence="2" type="ORF">PEVE_00010876</name>
</gene>
<reference evidence="2 3" key="1">
    <citation type="submission" date="2022-05" db="EMBL/GenBank/DDBJ databases">
        <authorList>
            <consortium name="Genoscope - CEA"/>
            <person name="William W."/>
        </authorList>
    </citation>
    <scope>NUCLEOTIDE SEQUENCE [LARGE SCALE GENOMIC DNA]</scope>
</reference>